<evidence type="ECO:0000256" key="4">
    <source>
        <dbReference type="ARBA" id="ARBA00022692"/>
    </source>
</evidence>
<dbReference type="Pfam" id="PF07715">
    <property type="entry name" value="Plug"/>
    <property type="match status" value="1"/>
</dbReference>
<feature type="signal peptide" evidence="8">
    <location>
        <begin position="1"/>
        <end position="23"/>
    </location>
</feature>
<evidence type="ECO:0000313" key="11">
    <source>
        <dbReference type="Proteomes" id="UP000192333"/>
    </source>
</evidence>
<feature type="chain" id="PRO_5012167500" evidence="8">
    <location>
        <begin position="24"/>
        <end position="1075"/>
    </location>
</feature>
<dbReference type="InterPro" id="IPR036942">
    <property type="entry name" value="Beta-barrel_TonB_sf"/>
</dbReference>
<keyword evidence="6 7" id="KW-0998">Cell outer membrane</keyword>
<evidence type="ECO:0000256" key="3">
    <source>
        <dbReference type="ARBA" id="ARBA00022452"/>
    </source>
</evidence>
<dbReference type="PROSITE" id="PS52016">
    <property type="entry name" value="TONB_DEPENDENT_REC_3"/>
    <property type="match status" value="1"/>
</dbReference>
<dbReference type="GO" id="GO:0009279">
    <property type="term" value="C:cell outer membrane"/>
    <property type="evidence" value="ECO:0007669"/>
    <property type="project" value="UniProtKB-SubCell"/>
</dbReference>
<evidence type="ECO:0000259" key="9">
    <source>
        <dbReference type="Pfam" id="PF07715"/>
    </source>
</evidence>
<keyword evidence="4 7" id="KW-0812">Transmembrane</keyword>
<accession>A0A1W2H5X8</accession>
<dbReference type="RefSeq" id="WP_084120752.1">
    <property type="nucleotide sequence ID" value="NZ_LT838813.1"/>
</dbReference>
<dbReference type="SUPFAM" id="SSF49464">
    <property type="entry name" value="Carboxypeptidase regulatory domain-like"/>
    <property type="match status" value="1"/>
</dbReference>
<keyword evidence="2 7" id="KW-0813">Transport</keyword>
<dbReference type="Proteomes" id="UP000192333">
    <property type="component" value="Chromosome I"/>
</dbReference>
<evidence type="ECO:0000313" key="10">
    <source>
        <dbReference type="EMBL" id="SMD43896.1"/>
    </source>
</evidence>
<protein>
    <submittedName>
        <fullName evidence="10">TonB-linked outer membrane protein, SusC/RagA family</fullName>
    </submittedName>
</protein>
<keyword evidence="3 7" id="KW-1134">Transmembrane beta strand</keyword>
<name>A0A1W2H5X8_9BACT</name>
<evidence type="ECO:0000256" key="7">
    <source>
        <dbReference type="PROSITE-ProRule" id="PRU01360"/>
    </source>
</evidence>
<gene>
    <name evidence="10" type="ORF">SAMN00777080_2509</name>
</gene>
<dbReference type="InterPro" id="IPR037066">
    <property type="entry name" value="Plug_dom_sf"/>
</dbReference>
<dbReference type="InterPro" id="IPR023997">
    <property type="entry name" value="TonB-dep_OMP_SusC/RagA_CS"/>
</dbReference>
<dbReference type="Gene3D" id="2.170.130.10">
    <property type="entry name" value="TonB-dependent receptor, plug domain"/>
    <property type="match status" value="1"/>
</dbReference>
<dbReference type="NCBIfam" id="TIGR04057">
    <property type="entry name" value="SusC_RagA_signa"/>
    <property type="match status" value="1"/>
</dbReference>
<dbReference type="InterPro" id="IPR008969">
    <property type="entry name" value="CarboxyPept-like_regulatory"/>
</dbReference>
<reference evidence="11" key="1">
    <citation type="submission" date="2017-04" db="EMBL/GenBank/DDBJ databases">
        <authorList>
            <person name="Varghese N."/>
            <person name="Submissions S."/>
        </authorList>
    </citation>
    <scope>NUCLEOTIDE SEQUENCE [LARGE SCALE GENOMIC DNA]</scope>
    <source>
        <strain evidence="11">DSM 16537</strain>
    </source>
</reference>
<evidence type="ECO:0000256" key="5">
    <source>
        <dbReference type="ARBA" id="ARBA00023136"/>
    </source>
</evidence>
<dbReference type="SUPFAM" id="SSF56935">
    <property type="entry name" value="Porins"/>
    <property type="match status" value="1"/>
</dbReference>
<evidence type="ECO:0000256" key="1">
    <source>
        <dbReference type="ARBA" id="ARBA00004571"/>
    </source>
</evidence>
<keyword evidence="11" id="KW-1185">Reference proteome</keyword>
<dbReference type="OrthoDB" id="9768177at2"/>
<dbReference type="Pfam" id="PF13715">
    <property type="entry name" value="CarbopepD_reg_2"/>
    <property type="match status" value="1"/>
</dbReference>
<keyword evidence="8" id="KW-0732">Signal</keyword>
<dbReference type="InterPro" id="IPR023996">
    <property type="entry name" value="TonB-dep_OMP_SusC/RagA"/>
</dbReference>
<comment type="subcellular location">
    <subcellularLocation>
        <location evidence="1 7">Cell outer membrane</location>
        <topology evidence="1 7">Multi-pass membrane protein</topology>
    </subcellularLocation>
</comment>
<evidence type="ECO:0000256" key="2">
    <source>
        <dbReference type="ARBA" id="ARBA00022448"/>
    </source>
</evidence>
<evidence type="ECO:0000256" key="8">
    <source>
        <dbReference type="SAM" id="SignalP"/>
    </source>
</evidence>
<dbReference type="InterPro" id="IPR039426">
    <property type="entry name" value="TonB-dep_rcpt-like"/>
</dbReference>
<proteinExistence type="inferred from homology"/>
<feature type="domain" description="TonB-dependent receptor plug" evidence="9">
    <location>
        <begin position="119"/>
        <end position="240"/>
    </location>
</feature>
<dbReference type="NCBIfam" id="TIGR04056">
    <property type="entry name" value="OMP_RagA_SusC"/>
    <property type="match status" value="1"/>
</dbReference>
<dbReference type="Gene3D" id="2.60.40.1120">
    <property type="entry name" value="Carboxypeptidase-like, regulatory domain"/>
    <property type="match status" value="1"/>
</dbReference>
<dbReference type="Gene3D" id="2.40.170.20">
    <property type="entry name" value="TonB-dependent receptor, beta-barrel domain"/>
    <property type="match status" value="1"/>
</dbReference>
<evidence type="ECO:0000256" key="6">
    <source>
        <dbReference type="ARBA" id="ARBA00023237"/>
    </source>
</evidence>
<keyword evidence="5 7" id="KW-0472">Membrane</keyword>
<dbReference type="AlphaFoldDB" id="A0A1W2H5X8"/>
<organism evidence="10 11">
    <name type="scientific">Aquiflexum balticum DSM 16537</name>
    <dbReference type="NCBI Taxonomy" id="758820"/>
    <lineage>
        <taxon>Bacteria</taxon>
        <taxon>Pseudomonadati</taxon>
        <taxon>Bacteroidota</taxon>
        <taxon>Cytophagia</taxon>
        <taxon>Cytophagales</taxon>
        <taxon>Cyclobacteriaceae</taxon>
        <taxon>Aquiflexum</taxon>
    </lineage>
</organism>
<dbReference type="EMBL" id="LT838813">
    <property type="protein sequence ID" value="SMD43896.1"/>
    <property type="molecule type" value="Genomic_DNA"/>
</dbReference>
<comment type="similarity">
    <text evidence="7">Belongs to the TonB-dependent receptor family.</text>
</comment>
<dbReference type="InterPro" id="IPR012910">
    <property type="entry name" value="Plug_dom"/>
</dbReference>
<sequence length="1075" mass="117235">MKNLLLIISGFVLMSMTMGQTWAQTVTGKVTAATDGISLPGVSVIIKGTSTGVATDLDGNYNLNVSGPETVLVFSYIGFASQEVRVGNQSVINVSMVEDASELGEVVVTALGIERNIKALQYSMTTVGGEEFTQARENNIANQLAGRVAGVNVTNVASGPAGSSRVIIRGNTSLQGNNQPLYVIDGIPMDNTNFGQAGVWGGSDGGDGMTSVNPDDIESMTVLKGASAAALYGARAANGVILITTKRGTKRKGLGIEFNNNTVFERINNQTDLQTTFGAGRFQGDQLTGAAVRPTTVRQGYDWGTQAWGERLGTGTSMHFDGVERPYVHAGDNWNRFYETGVAVTNSLSLMGGGENQTFRFNLTDLRSTSVVPNAGFDRINISMSTNGKFGKRLTFDAKVLYSREETKNRPRLSDSPGNAFQSIFALPPNVNVEWGKGDPNRLGTIPVGTDPALLNTWGFAEREEYLMVNNPWGQNPYFSAYQLSISDIRDRILTSGSLRYDITDHLYLSGRAGMDWFTRRGSNLTPQGTGYNRGGDMNENTRNVSEVNLEGILGYNRTFGDFNVNAFVGANRMRRQDESISANGQGFNVPFFHAINNTVTRNFGYGFSEWGINSIFGSAEVSYKNYLFLTGTVRKDWFSVLDPEFNSITYPSVGASFVFSDAFNSLPSWLSFGKLRASWAQVGNVTVGPYQIANVYSLLGAPAVDFNGNNVAMASFATAGGNAGTIPNRFLRPLLSTEIETGIDVRFLDNRLGLDFTYYRQRSTDDQLNAQVSRSSGFGSTLVNLGQMENRGVEILLTGTPIRKSEFSWDVSFNIARNVNEVVSLIEGNDILNVEEPRTRTVFIQHRTGQPFGVIAGWVQKRSPDGQLVFEPNGAPVQSDMMEVIGNGIPDWTGGINNSITWKNFNFSALVDFRIGGDLYSGTNLRLTQWGLHKQSLQGRLGEEPLTVSGVVQAGTSSDGSPVYEAFNKTLSPGEANNYWNQMGNRVQDHFIYDGSFAKLRQLTIGYNVPRRILDKTPFTTLGISFVGRNLAILWKNVENIDPESAYSSGNGQGLDYFGMPQTRTYGFNIRAGF</sequence>
<dbReference type="STRING" id="758820.SAMN00777080_2509"/>